<evidence type="ECO:0000313" key="1">
    <source>
        <dbReference type="EMBL" id="KAF3541983.1"/>
    </source>
</evidence>
<reference evidence="1" key="1">
    <citation type="submission" date="2019-12" db="EMBL/GenBank/DDBJ databases">
        <title>Genome sequencing and annotation of Brassica cretica.</title>
        <authorList>
            <person name="Studholme D.J."/>
            <person name="Sarris P."/>
        </authorList>
    </citation>
    <scope>NUCLEOTIDE SEQUENCE</scope>
    <source>
        <strain evidence="1">PFS-109/04</strain>
        <tissue evidence="1">Leaf</tissue>
    </source>
</reference>
<dbReference type="Proteomes" id="UP000712600">
    <property type="component" value="Unassembled WGS sequence"/>
</dbReference>
<organism evidence="1 2">
    <name type="scientific">Brassica cretica</name>
    <name type="common">Mustard</name>
    <dbReference type="NCBI Taxonomy" id="69181"/>
    <lineage>
        <taxon>Eukaryota</taxon>
        <taxon>Viridiplantae</taxon>
        <taxon>Streptophyta</taxon>
        <taxon>Embryophyta</taxon>
        <taxon>Tracheophyta</taxon>
        <taxon>Spermatophyta</taxon>
        <taxon>Magnoliopsida</taxon>
        <taxon>eudicotyledons</taxon>
        <taxon>Gunneridae</taxon>
        <taxon>Pentapetalae</taxon>
        <taxon>rosids</taxon>
        <taxon>malvids</taxon>
        <taxon>Brassicales</taxon>
        <taxon>Brassicaceae</taxon>
        <taxon>Brassiceae</taxon>
        <taxon>Brassica</taxon>
    </lineage>
</organism>
<name>A0A8S9QQ23_BRACR</name>
<dbReference type="EMBL" id="QGKX02001290">
    <property type="protein sequence ID" value="KAF3541983.1"/>
    <property type="molecule type" value="Genomic_DNA"/>
</dbReference>
<evidence type="ECO:0000313" key="2">
    <source>
        <dbReference type="Proteomes" id="UP000712600"/>
    </source>
</evidence>
<protein>
    <submittedName>
        <fullName evidence="1">Uncharacterized protein</fullName>
    </submittedName>
</protein>
<accession>A0A8S9QQ23</accession>
<gene>
    <name evidence="1" type="ORF">F2Q69_00022479</name>
</gene>
<dbReference type="AlphaFoldDB" id="A0A8S9QQ23"/>
<proteinExistence type="predicted"/>
<comment type="caution">
    <text evidence="1">The sequence shown here is derived from an EMBL/GenBank/DDBJ whole genome shotgun (WGS) entry which is preliminary data.</text>
</comment>
<sequence length="86" mass="9627">MVLSIPMNHPEPSSFKSYSHHLPVVVPVFSGVLAQQLRFVRAGYGLVPFCFALLPIPDLWRWGFHGPSGTVDTAYGEKVRRGDEFL</sequence>